<evidence type="ECO:0000313" key="2">
    <source>
        <dbReference type="Proteomes" id="UP000248340"/>
    </source>
</evidence>
<dbReference type="GeneID" id="37143166"/>
<dbReference type="Proteomes" id="UP000248340">
    <property type="component" value="Unassembled WGS sequence"/>
</dbReference>
<evidence type="ECO:0000313" key="1">
    <source>
        <dbReference type="EMBL" id="PYH86807.1"/>
    </source>
</evidence>
<proteinExistence type="predicted"/>
<protein>
    <submittedName>
        <fullName evidence="1">Uncharacterized protein</fullName>
    </submittedName>
</protein>
<dbReference type="AlphaFoldDB" id="A0A319CWD8"/>
<dbReference type="OrthoDB" id="10333426at2759"/>
<dbReference type="EMBL" id="KZ821675">
    <property type="protein sequence ID" value="PYH86807.1"/>
    <property type="molecule type" value="Genomic_DNA"/>
</dbReference>
<organism evidence="1 2">
    <name type="scientific">Aspergillus uvarum CBS 121591</name>
    <dbReference type="NCBI Taxonomy" id="1448315"/>
    <lineage>
        <taxon>Eukaryota</taxon>
        <taxon>Fungi</taxon>
        <taxon>Dikarya</taxon>
        <taxon>Ascomycota</taxon>
        <taxon>Pezizomycotina</taxon>
        <taxon>Eurotiomycetes</taxon>
        <taxon>Eurotiomycetidae</taxon>
        <taxon>Eurotiales</taxon>
        <taxon>Aspergillaceae</taxon>
        <taxon>Aspergillus</taxon>
        <taxon>Aspergillus subgen. Circumdati</taxon>
    </lineage>
</organism>
<reference evidence="1 2" key="1">
    <citation type="submission" date="2016-12" db="EMBL/GenBank/DDBJ databases">
        <title>The genomes of Aspergillus section Nigri reveals drivers in fungal speciation.</title>
        <authorList>
            <consortium name="DOE Joint Genome Institute"/>
            <person name="Vesth T.C."/>
            <person name="Nybo J."/>
            <person name="Theobald S."/>
            <person name="Brandl J."/>
            <person name="Frisvad J.C."/>
            <person name="Nielsen K.F."/>
            <person name="Lyhne E.K."/>
            <person name="Kogle M.E."/>
            <person name="Kuo A."/>
            <person name="Riley R."/>
            <person name="Clum A."/>
            <person name="Nolan M."/>
            <person name="Lipzen A."/>
            <person name="Salamov A."/>
            <person name="Henrissat B."/>
            <person name="Wiebenga A."/>
            <person name="De Vries R.P."/>
            <person name="Grigoriev I.V."/>
            <person name="Mortensen U.H."/>
            <person name="Andersen M.R."/>
            <person name="Baker S.E."/>
        </authorList>
    </citation>
    <scope>NUCLEOTIDE SEQUENCE [LARGE SCALE GENOMIC DNA]</scope>
    <source>
        <strain evidence="1 2">CBS 121591</strain>
    </source>
</reference>
<gene>
    <name evidence="1" type="ORF">BO82DRAFT_428162</name>
</gene>
<dbReference type="RefSeq" id="XP_025497007.1">
    <property type="nucleotide sequence ID" value="XM_025640424.1"/>
</dbReference>
<accession>A0A319CWD8</accession>
<dbReference type="VEuPathDB" id="FungiDB:BO82DRAFT_428162"/>
<sequence length="160" mass="18178">MSGSTEKQVAYTEQQQEKRKLSITEVQLFGKEEHTHGAPIEDLDHPSLDLLHQLAKGQTEVVFFTDGHHLVQISRPEDLARCGDTETTGDMPEEQANAYHAKFARRVGCYWRLTCGYRVRQSSNICNARKEKPLSFYFGEDAFMFLVAPFRGPLSRASGR</sequence>
<name>A0A319CWD8_9EURO</name>
<keyword evidence="2" id="KW-1185">Reference proteome</keyword>